<reference evidence="2 3" key="1">
    <citation type="submission" date="2020-08" db="EMBL/GenBank/DDBJ databases">
        <title>Genomic Encyclopedia of Type Strains, Phase IV (KMG-IV): sequencing the most valuable type-strain genomes for metagenomic binning, comparative biology and taxonomic classification.</title>
        <authorList>
            <person name="Goeker M."/>
        </authorList>
    </citation>
    <scope>NUCLEOTIDE SEQUENCE [LARGE SCALE GENOMIC DNA]</scope>
    <source>
        <strain evidence="2 3">DSM 27521</strain>
    </source>
</reference>
<keyword evidence="1" id="KW-0812">Transmembrane</keyword>
<feature type="transmembrane region" description="Helical" evidence="1">
    <location>
        <begin position="82"/>
        <end position="101"/>
    </location>
</feature>
<dbReference type="Proteomes" id="UP000539473">
    <property type="component" value="Unassembled WGS sequence"/>
</dbReference>
<proteinExistence type="predicted"/>
<accession>A0A7W8KJ18</accession>
<gene>
    <name evidence="2" type="ORF">HNQ07_003569</name>
</gene>
<evidence type="ECO:0000313" key="3">
    <source>
        <dbReference type="Proteomes" id="UP000539473"/>
    </source>
</evidence>
<evidence type="ECO:0008006" key="4">
    <source>
        <dbReference type="Google" id="ProtNLM"/>
    </source>
</evidence>
<evidence type="ECO:0000313" key="2">
    <source>
        <dbReference type="EMBL" id="MBB5378068.1"/>
    </source>
</evidence>
<feature type="transmembrane region" description="Helical" evidence="1">
    <location>
        <begin position="133"/>
        <end position="154"/>
    </location>
</feature>
<protein>
    <recommendedName>
        <fullName evidence="4">DUF1772 domain-containing protein</fullName>
    </recommendedName>
</protein>
<evidence type="ECO:0000256" key="1">
    <source>
        <dbReference type="SAM" id="Phobius"/>
    </source>
</evidence>
<keyword evidence="1" id="KW-1133">Transmembrane helix</keyword>
<sequence length="155" mass="15930">MMLSDVLVVTALMSAGVVYGTDVFFAVVGRAALEEARDESVTDVMGRLHRYGDARMPVFGALGLLSTLGLVFAAGFGSAASTWALVALAGLLTQLAAYVVVARPVNTILTAAAAQGNVALASRPLQRRWDSVIVLRALGLAAGMAGLALAAISLR</sequence>
<keyword evidence="1" id="KW-0472">Membrane</keyword>
<name>A0A7W8KJ18_9DEIO</name>
<feature type="transmembrane region" description="Helical" evidence="1">
    <location>
        <begin position="54"/>
        <end position="76"/>
    </location>
</feature>
<feature type="transmembrane region" description="Helical" evidence="1">
    <location>
        <begin position="6"/>
        <end position="33"/>
    </location>
</feature>
<dbReference type="RefSeq" id="WP_221275180.1">
    <property type="nucleotide sequence ID" value="NZ_BNAJ01000009.1"/>
</dbReference>
<dbReference type="EMBL" id="JACHFK010000010">
    <property type="protein sequence ID" value="MBB5378068.1"/>
    <property type="molecule type" value="Genomic_DNA"/>
</dbReference>
<organism evidence="2 3">
    <name type="scientific">Deinococcus metalli</name>
    <dbReference type="NCBI Taxonomy" id="1141878"/>
    <lineage>
        <taxon>Bacteria</taxon>
        <taxon>Thermotogati</taxon>
        <taxon>Deinococcota</taxon>
        <taxon>Deinococci</taxon>
        <taxon>Deinococcales</taxon>
        <taxon>Deinococcaceae</taxon>
        <taxon>Deinococcus</taxon>
    </lineage>
</organism>
<comment type="caution">
    <text evidence="2">The sequence shown here is derived from an EMBL/GenBank/DDBJ whole genome shotgun (WGS) entry which is preliminary data.</text>
</comment>
<dbReference type="AlphaFoldDB" id="A0A7W8KJ18"/>